<evidence type="ECO:0008006" key="4">
    <source>
        <dbReference type="Google" id="ProtNLM"/>
    </source>
</evidence>
<evidence type="ECO:0000313" key="3">
    <source>
        <dbReference type="Proteomes" id="UP000182624"/>
    </source>
</evidence>
<accession>A0A1I5X7N9</accession>
<protein>
    <recommendedName>
        <fullName evidence="4">ApeA N-terminal domain-containing protein</fullName>
    </recommendedName>
</protein>
<dbReference type="RefSeq" id="WP_074890768.1">
    <property type="nucleotide sequence ID" value="NZ_FOXO01000029.1"/>
</dbReference>
<feature type="transmembrane region" description="Helical" evidence="1">
    <location>
        <begin position="55"/>
        <end position="73"/>
    </location>
</feature>
<proteinExistence type="predicted"/>
<dbReference type="EMBL" id="FOXO01000029">
    <property type="protein sequence ID" value="SFQ28009.1"/>
    <property type="molecule type" value="Genomic_DNA"/>
</dbReference>
<keyword evidence="1" id="KW-1133">Transmembrane helix</keyword>
<reference evidence="3" key="1">
    <citation type="submission" date="2016-10" db="EMBL/GenBank/DDBJ databases">
        <authorList>
            <person name="Varghese N."/>
            <person name="Submissions S."/>
        </authorList>
    </citation>
    <scope>NUCLEOTIDE SEQUENCE [LARGE SCALE GENOMIC DNA]</scope>
    <source>
        <strain evidence="3">P18</strain>
    </source>
</reference>
<keyword evidence="1" id="KW-0812">Transmembrane</keyword>
<sequence>MNEMIVTTRHKVFVNNPVQEFSSKIDNSTVFVGSKGDKLIVRIHTRKNENNTKHLFFDIFSIMYICLGAFPTIENVTFNGCNLDTAQLAKKYYTRKTLFRDDLRIANICSQTINQTIIDNYRKKQHEPISSLQYLDSAGYETVVTDHRITLLLHIIDGICDVSDKVLTAAKAEVVNRYKPNNNPGDYLCKVYLVSKDGFFNYHRQYNCGILKLMHIKQYDFLSMLSDTRNWNSHFLNNKKPNRIKDGAKIVIFFEIVHYMIRIKIAKDIGIELVKENIQEYYYTVHDWILEILYGRDDALKSSTYMTNKKKKAFQKAIQDYLNSIQTTKMINGYDL</sequence>
<keyword evidence="1" id="KW-0472">Membrane</keyword>
<name>A0A1I5X7N9_9FIRM</name>
<evidence type="ECO:0000256" key="1">
    <source>
        <dbReference type="SAM" id="Phobius"/>
    </source>
</evidence>
<evidence type="ECO:0000313" key="2">
    <source>
        <dbReference type="EMBL" id="SFQ28009.1"/>
    </source>
</evidence>
<organism evidence="2 3">
    <name type="scientific">Butyrivibrio proteoclasticus</name>
    <dbReference type="NCBI Taxonomy" id="43305"/>
    <lineage>
        <taxon>Bacteria</taxon>
        <taxon>Bacillati</taxon>
        <taxon>Bacillota</taxon>
        <taxon>Clostridia</taxon>
        <taxon>Lachnospirales</taxon>
        <taxon>Lachnospiraceae</taxon>
        <taxon>Butyrivibrio</taxon>
    </lineage>
</organism>
<keyword evidence="3" id="KW-1185">Reference proteome</keyword>
<dbReference type="AlphaFoldDB" id="A0A1I5X7N9"/>
<dbReference type="Proteomes" id="UP000182624">
    <property type="component" value="Unassembled WGS sequence"/>
</dbReference>
<gene>
    <name evidence="2" type="ORF">SAMN04487928_12912</name>
</gene>